<dbReference type="SUPFAM" id="SSF56784">
    <property type="entry name" value="HAD-like"/>
    <property type="match status" value="1"/>
</dbReference>
<dbReference type="SFLD" id="SFLDG01129">
    <property type="entry name" value="C1.5:_HAD__Beta-PGM__Phosphata"/>
    <property type="match status" value="1"/>
</dbReference>
<dbReference type="Proteomes" id="UP000006968">
    <property type="component" value="Chromosome XI"/>
</dbReference>
<name>J8Q5L4_SACAR</name>
<dbReference type="HOGENOM" id="CLU_045011_13_0_1"/>
<dbReference type="EMBL" id="ALIE01000128">
    <property type="protein sequence ID" value="EJS42894.1"/>
    <property type="molecule type" value="Genomic_DNA"/>
</dbReference>
<sequence>MTHPVAVKACLFDMDGLLINTEDIYTETLNEMLAEFQKGPLTWDVKIQLQGLPGPEAGKKVIEYYELPITLDEYDKKNVALQSLKWGTCKFLPGALNLLKYLKSKGIPISLCTSSNKSKFNGKTSHLTEGFDLFDAIVTGDDARIPKGRGKPYPDVWQVGLKELNEKFHTDIKSDECIVFEDGIPGVKSAKAFGAHVIWVPHPEAYTVLGDTEALLAGKGELLSSLEKLQKNKYGL</sequence>
<dbReference type="Pfam" id="PF13419">
    <property type="entry name" value="HAD_2"/>
    <property type="match status" value="1"/>
</dbReference>
<gene>
    <name evidence="2" type="ORF">SU7_2017</name>
</gene>
<dbReference type="FunFam" id="1.10.150.240:FF:000001">
    <property type="entry name" value="Haloacid dehalogenase-like hydrolase domain"/>
    <property type="match status" value="1"/>
</dbReference>
<dbReference type="NCBIfam" id="TIGR01509">
    <property type="entry name" value="HAD-SF-IA-v3"/>
    <property type="match status" value="1"/>
</dbReference>
<dbReference type="AlphaFoldDB" id="J8Q5L4"/>
<proteinExistence type="predicted"/>
<evidence type="ECO:0000313" key="2">
    <source>
        <dbReference type="EMBL" id="EJS42894.1"/>
    </source>
</evidence>
<reference evidence="2 3" key="1">
    <citation type="journal article" date="2013" name="BMC Genomics">
        <title>High quality de novo sequencing and assembly of the Saccharomyces arboricolus genome.</title>
        <authorList>
            <person name="Liti G."/>
            <person name="Nguyen Ba A.N."/>
            <person name="Blythe M."/>
            <person name="Mueller C.A."/>
            <person name="Bergstroem A."/>
            <person name="Cubillos F.A."/>
            <person name="Dafhnis-Calas F."/>
            <person name="Khoshraftar S."/>
            <person name="Malla S."/>
            <person name="Mehta N."/>
            <person name="Siow C.C."/>
            <person name="Warringer J."/>
            <person name="Moses A.M."/>
            <person name="Louis E.J."/>
            <person name="Nieduszynski C.A."/>
        </authorList>
    </citation>
    <scope>NUCLEOTIDE SEQUENCE [LARGE SCALE GENOMIC DNA]</scope>
    <source>
        <strain evidence="3">H-6 / AS 2.3317 / CBS 10644</strain>
    </source>
</reference>
<dbReference type="InterPro" id="IPR023214">
    <property type="entry name" value="HAD_sf"/>
</dbReference>
<dbReference type="CDD" id="cd07529">
    <property type="entry name" value="HAD_AtGPP-like"/>
    <property type="match status" value="1"/>
</dbReference>
<evidence type="ECO:0000313" key="3">
    <source>
        <dbReference type="Proteomes" id="UP000006968"/>
    </source>
</evidence>
<evidence type="ECO:0000256" key="1">
    <source>
        <dbReference type="ARBA" id="ARBA00022801"/>
    </source>
</evidence>
<keyword evidence="3" id="KW-1185">Reference proteome</keyword>
<comment type="caution">
    <text evidence="2">The sequence shown here is derived from an EMBL/GenBank/DDBJ whole genome shotgun (WGS) entry which is preliminary data.</text>
</comment>
<accession>J8Q5L4</accession>
<dbReference type="Gene3D" id="3.40.50.1000">
    <property type="entry name" value="HAD superfamily/HAD-like"/>
    <property type="match status" value="1"/>
</dbReference>
<dbReference type="InterPro" id="IPR045228">
    <property type="entry name" value="Gpp1/Gpp2-like"/>
</dbReference>
<dbReference type="PANTHER" id="PTHR18901:SF38">
    <property type="entry name" value="PSEUDOURIDINE-5'-PHOSPHATASE"/>
    <property type="match status" value="1"/>
</dbReference>
<dbReference type="OrthoDB" id="40579at2759"/>
<dbReference type="Gene3D" id="1.10.150.240">
    <property type="entry name" value="Putative phosphatase, domain 2"/>
    <property type="match status" value="1"/>
</dbReference>
<keyword evidence="1" id="KW-0378">Hydrolase</keyword>
<dbReference type="InterPro" id="IPR006439">
    <property type="entry name" value="HAD-SF_hydro_IA"/>
</dbReference>
<protein>
    <submittedName>
        <fullName evidence="2">YKL033W-A</fullName>
    </submittedName>
</protein>
<dbReference type="InterPro" id="IPR036412">
    <property type="entry name" value="HAD-like_sf"/>
</dbReference>
<dbReference type="GO" id="GO:0016791">
    <property type="term" value="F:phosphatase activity"/>
    <property type="evidence" value="ECO:0007669"/>
    <property type="project" value="InterPro"/>
</dbReference>
<organism evidence="2 3">
    <name type="scientific">Saccharomyces arboricola (strain H-6 / AS 2.3317 / CBS 10644)</name>
    <name type="common">Yeast</name>
    <dbReference type="NCBI Taxonomy" id="1160507"/>
    <lineage>
        <taxon>Eukaryota</taxon>
        <taxon>Fungi</taxon>
        <taxon>Dikarya</taxon>
        <taxon>Ascomycota</taxon>
        <taxon>Saccharomycotina</taxon>
        <taxon>Saccharomycetes</taxon>
        <taxon>Saccharomycetales</taxon>
        <taxon>Saccharomycetaceae</taxon>
        <taxon>Saccharomyces</taxon>
    </lineage>
</organism>
<dbReference type="SFLD" id="SFLDS00003">
    <property type="entry name" value="Haloacid_Dehalogenase"/>
    <property type="match status" value="1"/>
</dbReference>
<dbReference type="PANTHER" id="PTHR18901">
    <property type="entry name" value="2-DEOXYGLUCOSE-6-PHOSPHATE PHOSPHATASE 2"/>
    <property type="match status" value="1"/>
</dbReference>
<dbReference type="InterPro" id="IPR023198">
    <property type="entry name" value="PGP-like_dom2"/>
</dbReference>
<dbReference type="InterPro" id="IPR041492">
    <property type="entry name" value="HAD_2"/>
</dbReference>